<accession>A0A178MD99</accession>
<dbReference type="InterPro" id="IPR006158">
    <property type="entry name" value="Cobalamin-bd"/>
</dbReference>
<feature type="domain" description="Radical SAM core" evidence="7">
    <location>
        <begin position="176"/>
        <end position="413"/>
    </location>
</feature>
<sequence>MAVAKILFISDNLLNEGLGIMSLSSYVKAKGHAVDLTMLTDHPTTESVLAHIRASKPDLVGFSVMTPQVEAFRPLTAVIKEKLGLPIIWGGAHCMFMTEQVATYPGIDYICIGEGEEALLDVMDRLGSGRDCLDVAGLWSRREDGAWQKNPVGNLEPLDQYPPPDRELYYDRYPLLAGMGVKRFMTQRGCPYKCSYCFEPAMADMYDGKGKLVRRRSVDLVLEEIKATVTKYPTRQVHFSDDTFNLNKKWVHEFCSRYKQAIGLPFSCNISVQIIDEPLVAALKAAGCRGVVFGLETGVEETRMKTLSKPIPNATYLETCRLLRKYGIHYVSNIMFALPNETLEHAIESIKFNRELKPLGTKTCILKMYKGTKLADEALAKNWCEAEGEFTYKSRDVDGSHPHLENILWAGYLLVVIPGLIHFAKPILTSRWSRYFRWLILVQHIQDLILFNITPIQALVFFWKSRKTFLHGIAGRQDDDYQEQGRADDKKAA</sequence>
<name>A0A178MD99_9PROT</name>
<keyword evidence="4" id="KW-0408">Iron</keyword>
<dbReference type="PANTHER" id="PTHR43409">
    <property type="entry name" value="ANAEROBIC MAGNESIUM-PROTOPORPHYRIN IX MONOMETHYL ESTER CYCLASE-RELATED"/>
    <property type="match status" value="1"/>
</dbReference>
<dbReference type="InterPro" id="IPR034466">
    <property type="entry name" value="Methyltransferase_Class_B"/>
</dbReference>
<feature type="domain" description="B12-binding" evidence="6">
    <location>
        <begin position="3"/>
        <end position="133"/>
    </location>
</feature>
<dbReference type="GO" id="GO:0005829">
    <property type="term" value="C:cytosol"/>
    <property type="evidence" value="ECO:0007669"/>
    <property type="project" value="TreeGrafter"/>
</dbReference>
<evidence type="ECO:0000259" key="6">
    <source>
        <dbReference type="PROSITE" id="PS51332"/>
    </source>
</evidence>
<organism evidence="8 9">
    <name type="scientific">Paramagnetospirillum marisnigri</name>
    <dbReference type="NCBI Taxonomy" id="1285242"/>
    <lineage>
        <taxon>Bacteria</taxon>
        <taxon>Pseudomonadati</taxon>
        <taxon>Pseudomonadota</taxon>
        <taxon>Alphaproteobacteria</taxon>
        <taxon>Rhodospirillales</taxon>
        <taxon>Magnetospirillaceae</taxon>
        <taxon>Paramagnetospirillum</taxon>
    </lineage>
</organism>
<dbReference type="SFLD" id="SFLDG01123">
    <property type="entry name" value="methyltransferase_(Class_B)"/>
    <property type="match status" value="1"/>
</dbReference>
<dbReference type="Gene3D" id="3.20.20.70">
    <property type="entry name" value="Aldolase class I"/>
    <property type="match status" value="1"/>
</dbReference>
<dbReference type="SFLD" id="SFLDG01082">
    <property type="entry name" value="B12-binding_domain_containing"/>
    <property type="match status" value="1"/>
</dbReference>
<dbReference type="InterPro" id="IPR007197">
    <property type="entry name" value="rSAM"/>
</dbReference>
<dbReference type="SUPFAM" id="SSF52242">
    <property type="entry name" value="Cobalamin (vitamin B12)-binding domain"/>
    <property type="match status" value="1"/>
</dbReference>
<comment type="caution">
    <text evidence="8">The sequence shown here is derived from an EMBL/GenBank/DDBJ whole genome shotgun (WGS) entry which is preliminary data.</text>
</comment>
<reference evidence="8 9" key="1">
    <citation type="submission" date="2016-04" db="EMBL/GenBank/DDBJ databases">
        <title>Draft genome sequence of freshwater magnetotactic bacteria Magnetospirillum marisnigri SP-1 and Magnetospirillum moscoviense BB-1.</title>
        <authorList>
            <person name="Koziaeva V."/>
            <person name="Dziuba M.V."/>
            <person name="Ivanov T.M."/>
            <person name="Kuznetsov B."/>
            <person name="Grouzdev D.S."/>
        </authorList>
    </citation>
    <scope>NUCLEOTIDE SEQUENCE [LARGE SCALE GENOMIC DNA]</scope>
    <source>
        <strain evidence="8 9">SP-1</strain>
    </source>
</reference>
<proteinExistence type="predicted"/>
<evidence type="ECO:0000256" key="2">
    <source>
        <dbReference type="ARBA" id="ARBA00022691"/>
    </source>
</evidence>
<evidence type="ECO:0000256" key="3">
    <source>
        <dbReference type="ARBA" id="ARBA00022723"/>
    </source>
</evidence>
<dbReference type="Pfam" id="PF04055">
    <property type="entry name" value="Radical_SAM"/>
    <property type="match status" value="1"/>
</dbReference>
<dbReference type="InterPro" id="IPR006638">
    <property type="entry name" value="Elp3/MiaA/NifB-like_rSAM"/>
</dbReference>
<evidence type="ECO:0000256" key="5">
    <source>
        <dbReference type="ARBA" id="ARBA00023014"/>
    </source>
</evidence>
<dbReference type="CDD" id="cd01335">
    <property type="entry name" value="Radical_SAM"/>
    <property type="match status" value="1"/>
</dbReference>
<dbReference type="GO" id="GO:0003824">
    <property type="term" value="F:catalytic activity"/>
    <property type="evidence" value="ECO:0007669"/>
    <property type="project" value="InterPro"/>
</dbReference>
<dbReference type="InterPro" id="IPR013785">
    <property type="entry name" value="Aldolase_TIM"/>
</dbReference>
<keyword evidence="2" id="KW-0949">S-adenosyl-L-methionine</keyword>
<evidence type="ECO:0000313" key="8">
    <source>
        <dbReference type="EMBL" id="OAN46742.1"/>
    </source>
</evidence>
<dbReference type="PROSITE" id="PS51332">
    <property type="entry name" value="B12_BINDING"/>
    <property type="match status" value="1"/>
</dbReference>
<evidence type="ECO:0000256" key="1">
    <source>
        <dbReference type="ARBA" id="ARBA00001966"/>
    </source>
</evidence>
<dbReference type="GO" id="GO:0046872">
    <property type="term" value="F:metal ion binding"/>
    <property type="evidence" value="ECO:0007669"/>
    <property type="project" value="UniProtKB-KW"/>
</dbReference>
<dbReference type="Gene3D" id="3.40.50.280">
    <property type="entry name" value="Cobalamin-binding domain"/>
    <property type="match status" value="1"/>
</dbReference>
<protein>
    <submittedName>
        <fullName evidence="8">Uncharacterized protein</fullName>
    </submittedName>
</protein>
<dbReference type="EMBL" id="LWQT01000088">
    <property type="protein sequence ID" value="OAN46742.1"/>
    <property type="molecule type" value="Genomic_DNA"/>
</dbReference>
<evidence type="ECO:0000313" key="9">
    <source>
        <dbReference type="Proteomes" id="UP000078428"/>
    </source>
</evidence>
<gene>
    <name evidence="8" type="ORF">A6A04_06495</name>
</gene>
<evidence type="ECO:0000259" key="7">
    <source>
        <dbReference type="PROSITE" id="PS51918"/>
    </source>
</evidence>
<dbReference type="PANTHER" id="PTHR43409:SF16">
    <property type="entry name" value="SLR0320 PROTEIN"/>
    <property type="match status" value="1"/>
</dbReference>
<dbReference type="PROSITE" id="PS51918">
    <property type="entry name" value="RADICAL_SAM"/>
    <property type="match status" value="1"/>
</dbReference>
<keyword evidence="5" id="KW-0411">Iron-sulfur</keyword>
<dbReference type="InterPro" id="IPR051198">
    <property type="entry name" value="BchE-like"/>
</dbReference>
<dbReference type="GO" id="GO:0031419">
    <property type="term" value="F:cobalamin binding"/>
    <property type="evidence" value="ECO:0007669"/>
    <property type="project" value="InterPro"/>
</dbReference>
<dbReference type="InterPro" id="IPR036724">
    <property type="entry name" value="Cobalamin-bd_sf"/>
</dbReference>
<evidence type="ECO:0000256" key="4">
    <source>
        <dbReference type="ARBA" id="ARBA00023004"/>
    </source>
</evidence>
<keyword evidence="3" id="KW-0479">Metal-binding</keyword>
<comment type="cofactor">
    <cofactor evidence="1">
        <name>[4Fe-4S] cluster</name>
        <dbReference type="ChEBI" id="CHEBI:49883"/>
    </cofactor>
</comment>
<dbReference type="AlphaFoldDB" id="A0A178MD99"/>
<dbReference type="STRING" id="1285242.A6A04_06495"/>
<dbReference type="SFLD" id="SFLDS00029">
    <property type="entry name" value="Radical_SAM"/>
    <property type="match status" value="1"/>
</dbReference>
<dbReference type="Proteomes" id="UP000078428">
    <property type="component" value="Unassembled WGS sequence"/>
</dbReference>
<dbReference type="SUPFAM" id="SSF102114">
    <property type="entry name" value="Radical SAM enzymes"/>
    <property type="match status" value="1"/>
</dbReference>
<dbReference type="SMART" id="SM00729">
    <property type="entry name" value="Elp3"/>
    <property type="match status" value="1"/>
</dbReference>
<dbReference type="InterPro" id="IPR058240">
    <property type="entry name" value="rSAM_sf"/>
</dbReference>
<keyword evidence="9" id="KW-1185">Reference proteome</keyword>
<dbReference type="GO" id="GO:0051539">
    <property type="term" value="F:4 iron, 4 sulfur cluster binding"/>
    <property type="evidence" value="ECO:0007669"/>
    <property type="project" value="UniProtKB-KW"/>
</dbReference>
<dbReference type="Pfam" id="PF02310">
    <property type="entry name" value="B12-binding"/>
    <property type="match status" value="1"/>
</dbReference>
<dbReference type="CDD" id="cd02068">
    <property type="entry name" value="radical_SAM_B12_BD"/>
    <property type="match status" value="1"/>
</dbReference>